<feature type="compositionally biased region" description="Acidic residues" evidence="1">
    <location>
        <begin position="15"/>
        <end position="26"/>
    </location>
</feature>
<dbReference type="AlphaFoldDB" id="A0AAD4UP35"/>
<evidence type="ECO:0000313" key="2">
    <source>
        <dbReference type="EMBL" id="KAI4548384.1"/>
    </source>
</evidence>
<protein>
    <submittedName>
        <fullName evidence="2">Uncharacterized protein</fullName>
    </submittedName>
</protein>
<evidence type="ECO:0000313" key="3">
    <source>
        <dbReference type="Proteomes" id="UP001214576"/>
    </source>
</evidence>
<feature type="compositionally biased region" description="Basic and acidic residues" evidence="1">
    <location>
        <begin position="43"/>
        <end position="61"/>
    </location>
</feature>
<feature type="non-terminal residue" evidence="2">
    <location>
        <position position="1"/>
    </location>
</feature>
<feature type="region of interest" description="Disordered" evidence="1">
    <location>
        <begin position="1"/>
        <end position="28"/>
    </location>
</feature>
<feature type="region of interest" description="Disordered" evidence="1">
    <location>
        <begin position="40"/>
        <end position="61"/>
    </location>
</feature>
<dbReference type="Proteomes" id="UP001214576">
    <property type="component" value="Unassembled WGS sequence"/>
</dbReference>
<comment type="caution">
    <text evidence="2">The sequence shown here is derived from an EMBL/GenBank/DDBJ whole genome shotgun (WGS) entry which is preliminary data.</text>
</comment>
<reference evidence="2" key="1">
    <citation type="submission" date="2022-03" db="EMBL/GenBank/DDBJ databases">
        <title>Genomic analyses of argali, domestic sheep and their hybrids provide insights into chromosomal evolution, heterosis and genetic basis of agronomic traits.</title>
        <authorList>
            <person name="Li M."/>
        </authorList>
    </citation>
    <scope>NUCLEOTIDE SEQUENCE</scope>
    <source>
        <strain evidence="2">CAU-MHL-2022a</strain>
        <tissue evidence="2">Skin</tissue>
    </source>
</reference>
<keyword evidence="3" id="KW-1185">Reference proteome</keyword>
<accession>A0AAD4UP35</accession>
<name>A0AAD4UP35_OVIAM</name>
<dbReference type="EMBL" id="JAKZEL010000001">
    <property type="protein sequence ID" value="KAI4548384.1"/>
    <property type="molecule type" value="Genomic_DNA"/>
</dbReference>
<gene>
    <name evidence="2" type="ORF">MG293_000714</name>
</gene>
<proteinExistence type="predicted"/>
<evidence type="ECO:0000256" key="1">
    <source>
        <dbReference type="SAM" id="MobiDB-lite"/>
    </source>
</evidence>
<sequence length="206" mass="23072">MNKFPSWVVPSTCDNPEDGNAPDEDVTGYSRILNGASSTFHCSGHDTKEDGRDDGDLLDREIKPGSSALQANSLPSDSPGKPPMDISPRVAFRIMVRASRIHIFIPIFFIQEFPGPNLLLPPLNNLSVDGNFRRLIISPQTFLPPNHLGEFANYLLDHSDLSIFISVDSLEHKSPEFTFLRRLLRPSQKEENSENHVLPHVTQVFQ</sequence>
<organism evidence="2 3">
    <name type="scientific">Ovis ammon polii</name>
    <dbReference type="NCBI Taxonomy" id="230172"/>
    <lineage>
        <taxon>Eukaryota</taxon>
        <taxon>Metazoa</taxon>
        <taxon>Chordata</taxon>
        <taxon>Craniata</taxon>
        <taxon>Vertebrata</taxon>
        <taxon>Euteleostomi</taxon>
        <taxon>Mammalia</taxon>
        <taxon>Eutheria</taxon>
        <taxon>Laurasiatheria</taxon>
        <taxon>Artiodactyla</taxon>
        <taxon>Ruminantia</taxon>
        <taxon>Pecora</taxon>
        <taxon>Bovidae</taxon>
        <taxon>Caprinae</taxon>
        <taxon>Ovis</taxon>
    </lineage>
</organism>